<dbReference type="PANTHER" id="PTHR34183:SF1">
    <property type="entry name" value="ENDOLYTIC PEPTIDOGLYCAN TRANSGLYCOSYLASE RLPA"/>
    <property type="match status" value="1"/>
</dbReference>
<keyword evidence="2 4" id="KW-0456">Lyase</keyword>
<dbReference type="STRING" id="709032.Sulku_1432"/>
<sequence>MKSGSYSYHPAKSSQKYPSEKLAMSSSNVFKKNGDLQATMRPYTVMGKKYYPTVVHVGDTFNGRASWYGPDFHGKSTSNGEAYDMYAMTAAHKTLPMNTVVRVTNTENNAQTIVRINDRGPFVESRIIDLSYAAADQIGLAKKGTAFVTLEVLGFEPGSMRTINMAQLSSGPQQSVLNTFYVQIGSFSRFQGAKYTKEKYASFHGYSAIIKDTEYNNKRLFRVWLSGFKSEAEARDFISRGYFQGSFIIGE</sequence>
<dbReference type="KEGG" id="sku:Sulku_1432"/>
<dbReference type="RefSeq" id="WP_013460291.1">
    <property type="nucleotide sequence ID" value="NC_014762.1"/>
</dbReference>
<evidence type="ECO:0000256" key="5">
    <source>
        <dbReference type="RuleBase" id="RU003495"/>
    </source>
</evidence>
<dbReference type="EMBL" id="CP002355">
    <property type="protein sequence ID" value="ADR34094.1"/>
    <property type="molecule type" value="Genomic_DNA"/>
</dbReference>
<dbReference type="SUPFAM" id="SSF110997">
    <property type="entry name" value="Sporulation related repeat"/>
    <property type="match status" value="1"/>
</dbReference>
<accession>E4TZ79</accession>
<reference evidence="7 8" key="1">
    <citation type="journal article" date="2012" name="Stand. Genomic Sci.">
        <title>Complete genome sequence of the sulfur compounds oxidizing chemolithoautotroph Sulfuricurvum kujiense type strain (YK-1(T)).</title>
        <authorList>
            <person name="Han C."/>
            <person name="Kotsyurbenko O."/>
            <person name="Chertkov O."/>
            <person name="Held B."/>
            <person name="Lapidus A."/>
            <person name="Nolan M."/>
            <person name="Lucas S."/>
            <person name="Hammon N."/>
            <person name="Deshpande S."/>
            <person name="Cheng J.F."/>
            <person name="Tapia R."/>
            <person name="Goodwin L.A."/>
            <person name="Pitluck S."/>
            <person name="Liolios K."/>
            <person name="Pagani I."/>
            <person name="Ivanova N."/>
            <person name="Mavromatis K."/>
            <person name="Mikhailova N."/>
            <person name="Pati A."/>
            <person name="Chen A."/>
            <person name="Palaniappan K."/>
            <person name="Land M."/>
            <person name="Hauser L."/>
            <person name="Chang Y.J."/>
            <person name="Jeffries C.D."/>
            <person name="Brambilla E.M."/>
            <person name="Rohde M."/>
            <person name="Spring S."/>
            <person name="Sikorski J."/>
            <person name="Goker M."/>
            <person name="Woyke T."/>
            <person name="Bristow J."/>
            <person name="Eisen J.A."/>
            <person name="Markowitz V."/>
            <person name="Hugenholtz P."/>
            <person name="Kyrpides N.C."/>
            <person name="Klenk H.P."/>
            <person name="Detter J.C."/>
        </authorList>
    </citation>
    <scope>NUCLEOTIDE SEQUENCE [LARGE SCALE GENOMIC DNA]</scope>
    <source>
        <strain evidence="8">ATCC BAA-921 / DSM 16994 / JCM 11577 / YK-1</strain>
    </source>
</reference>
<dbReference type="Gene3D" id="2.40.40.10">
    <property type="entry name" value="RlpA-like domain"/>
    <property type="match status" value="1"/>
</dbReference>
<feature type="domain" description="SPOR" evidence="6">
    <location>
        <begin position="174"/>
        <end position="251"/>
    </location>
</feature>
<keyword evidence="7" id="KW-0449">Lipoprotein</keyword>
<comment type="similarity">
    <text evidence="4 5">Belongs to the RlpA family.</text>
</comment>
<dbReference type="HAMAP" id="MF_02071">
    <property type="entry name" value="RlpA"/>
    <property type="match status" value="1"/>
</dbReference>
<dbReference type="InterPro" id="IPR036908">
    <property type="entry name" value="RlpA-like_sf"/>
</dbReference>
<evidence type="ECO:0000256" key="2">
    <source>
        <dbReference type="ARBA" id="ARBA00023239"/>
    </source>
</evidence>
<dbReference type="GO" id="GO:0000270">
    <property type="term" value="P:peptidoglycan metabolic process"/>
    <property type="evidence" value="ECO:0007669"/>
    <property type="project" value="UniProtKB-UniRule"/>
</dbReference>
<dbReference type="Gene3D" id="3.30.70.1070">
    <property type="entry name" value="Sporulation related repeat"/>
    <property type="match status" value="1"/>
</dbReference>
<dbReference type="eggNOG" id="COG0797">
    <property type="taxonomic scope" value="Bacteria"/>
</dbReference>
<dbReference type="GO" id="GO:0008932">
    <property type="term" value="F:lytic endotransglycosylase activity"/>
    <property type="evidence" value="ECO:0007669"/>
    <property type="project" value="UniProtKB-UniRule"/>
</dbReference>
<dbReference type="NCBIfam" id="TIGR00413">
    <property type="entry name" value="rlpA"/>
    <property type="match status" value="1"/>
</dbReference>
<keyword evidence="1" id="KW-0732">Signal</keyword>
<evidence type="ECO:0000256" key="1">
    <source>
        <dbReference type="ARBA" id="ARBA00022729"/>
    </source>
</evidence>
<gene>
    <name evidence="4" type="primary">rlpA</name>
    <name evidence="7" type="ordered locus">Sulku_1432</name>
</gene>
<dbReference type="EC" id="4.2.2.-" evidence="4"/>
<dbReference type="Pfam" id="PF05036">
    <property type="entry name" value="SPOR"/>
    <property type="match status" value="1"/>
</dbReference>
<dbReference type="Pfam" id="PF03330">
    <property type="entry name" value="DPBB_1"/>
    <property type="match status" value="1"/>
</dbReference>
<evidence type="ECO:0000313" key="7">
    <source>
        <dbReference type="EMBL" id="ADR34094.1"/>
    </source>
</evidence>
<evidence type="ECO:0000256" key="4">
    <source>
        <dbReference type="HAMAP-Rule" id="MF_02071"/>
    </source>
</evidence>
<dbReference type="SUPFAM" id="SSF50685">
    <property type="entry name" value="Barwin-like endoglucanases"/>
    <property type="match status" value="1"/>
</dbReference>
<dbReference type="HOGENOM" id="CLU_042923_3_4_7"/>
<dbReference type="GO" id="GO:0042834">
    <property type="term" value="F:peptidoglycan binding"/>
    <property type="evidence" value="ECO:0007669"/>
    <property type="project" value="InterPro"/>
</dbReference>
<dbReference type="AlphaFoldDB" id="E4TZ79"/>
<proteinExistence type="inferred from homology"/>
<evidence type="ECO:0000259" key="6">
    <source>
        <dbReference type="PROSITE" id="PS51724"/>
    </source>
</evidence>
<dbReference type="InterPro" id="IPR009009">
    <property type="entry name" value="RlpA-like_DPBB"/>
</dbReference>
<organism evidence="7 8">
    <name type="scientific">Sulfuricurvum kujiense (strain ATCC BAA-921 / DSM 16994 / JCM 11577 / YK-1)</name>
    <dbReference type="NCBI Taxonomy" id="709032"/>
    <lineage>
        <taxon>Bacteria</taxon>
        <taxon>Pseudomonadati</taxon>
        <taxon>Campylobacterota</taxon>
        <taxon>Epsilonproteobacteria</taxon>
        <taxon>Campylobacterales</taxon>
        <taxon>Sulfurimonadaceae</taxon>
        <taxon>Sulfuricurvum</taxon>
    </lineage>
</organism>
<evidence type="ECO:0000256" key="3">
    <source>
        <dbReference type="ARBA" id="ARBA00023316"/>
    </source>
</evidence>
<evidence type="ECO:0000313" key="8">
    <source>
        <dbReference type="Proteomes" id="UP000008721"/>
    </source>
</evidence>
<keyword evidence="3 4" id="KW-0961">Cell wall biogenesis/degradation</keyword>
<comment type="function">
    <text evidence="4">Lytic transglycosylase with a strong preference for naked glycan strands that lack stem peptides.</text>
</comment>
<protein>
    <recommendedName>
        <fullName evidence="4">Probable endolytic peptidoglycan transglycosylase RlpA</fullName>
        <ecNumber evidence="4">4.2.2.-</ecNumber>
    </recommendedName>
</protein>
<dbReference type="Proteomes" id="UP000008721">
    <property type="component" value="Chromosome"/>
</dbReference>
<dbReference type="InterPro" id="IPR034718">
    <property type="entry name" value="RlpA"/>
</dbReference>
<dbReference type="InterPro" id="IPR012997">
    <property type="entry name" value="RplA"/>
</dbReference>
<dbReference type="GO" id="GO:0071555">
    <property type="term" value="P:cell wall organization"/>
    <property type="evidence" value="ECO:0007669"/>
    <property type="project" value="UniProtKB-KW"/>
</dbReference>
<name>E4TZ79_SULKY</name>
<dbReference type="PROSITE" id="PS51724">
    <property type="entry name" value="SPOR"/>
    <property type="match status" value="1"/>
</dbReference>
<dbReference type="CDD" id="cd22268">
    <property type="entry name" value="DPBB_RlpA-like"/>
    <property type="match status" value="1"/>
</dbReference>
<dbReference type="PANTHER" id="PTHR34183">
    <property type="entry name" value="ENDOLYTIC PEPTIDOGLYCAN TRANSGLYCOSYLASE RLPA"/>
    <property type="match status" value="1"/>
</dbReference>
<dbReference type="InterPro" id="IPR007730">
    <property type="entry name" value="SPOR-like_dom"/>
</dbReference>
<dbReference type="InterPro" id="IPR036680">
    <property type="entry name" value="SPOR-like_sf"/>
</dbReference>
<keyword evidence="8" id="KW-1185">Reference proteome</keyword>